<dbReference type="EMBL" id="CAJOAY010001165">
    <property type="protein sequence ID" value="CAF3803681.1"/>
    <property type="molecule type" value="Genomic_DNA"/>
</dbReference>
<dbReference type="Gene3D" id="2.160.20.80">
    <property type="entry name" value="E3 ubiquitin-protein ligase SopA"/>
    <property type="match status" value="2"/>
</dbReference>
<protein>
    <submittedName>
        <fullName evidence="3">Uncharacterized protein</fullName>
    </submittedName>
</protein>
<dbReference type="InterPro" id="IPR001646">
    <property type="entry name" value="5peptide_repeat"/>
</dbReference>
<dbReference type="OrthoDB" id="9989223at2759"/>
<proteinExistence type="predicted"/>
<feature type="coiled-coil region" evidence="2">
    <location>
        <begin position="62"/>
        <end position="119"/>
    </location>
</feature>
<dbReference type="Pfam" id="PF00805">
    <property type="entry name" value="Pentapeptide"/>
    <property type="match status" value="2"/>
</dbReference>
<dbReference type="Proteomes" id="UP000663881">
    <property type="component" value="Unassembled WGS sequence"/>
</dbReference>
<dbReference type="SUPFAM" id="SSF141571">
    <property type="entry name" value="Pentapeptide repeat-like"/>
    <property type="match status" value="1"/>
</dbReference>
<dbReference type="Proteomes" id="UP000663891">
    <property type="component" value="Unassembled WGS sequence"/>
</dbReference>
<name>A0A815QHL0_9BILA</name>
<accession>A0A815QHL0</accession>
<dbReference type="AlphaFoldDB" id="A0A815QHL0"/>
<evidence type="ECO:0000313" key="4">
    <source>
        <dbReference type="EMBL" id="CAF3803681.1"/>
    </source>
</evidence>
<evidence type="ECO:0000313" key="5">
    <source>
        <dbReference type="Proteomes" id="UP000663891"/>
    </source>
</evidence>
<dbReference type="EMBL" id="CAJNON010001447">
    <property type="protein sequence ID" value="CAF1463406.1"/>
    <property type="molecule type" value="Genomic_DNA"/>
</dbReference>
<keyword evidence="1" id="KW-0677">Repeat</keyword>
<keyword evidence="2" id="KW-0175">Coiled coil</keyword>
<dbReference type="PANTHER" id="PTHR47485:SF1">
    <property type="entry name" value="THYLAKOID LUMENAL 17.4 KDA PROTEIN, CHLOROPLASTIC"/>
    <property type="match status" value="1"/>
</dbReference>
<organism evidence="3 5">
    <name type="scientific">Adineta steineri</name>
    <dbReference type="NCBI Taxonomy" id="433720"/>
    <lineage>
        <taxon>Eukaryota</taxon>
        <taxon>Metazoa</taxon>
        <taxon>Spiralia</taxon>
        <taxon>Gnathifera</taxon>
        <taxon>Rotifera</taxon>
        <taxon>Eurotatoria</taxon>
        <taxon>Bdelloidea</taxon>
        <taxon>Adinetida</taxon>
        <taxon>Adinetidae</taxon>
        <taxon>Adineta</taxon>
    </lineage>
</organism>
<evidence type="ECO:0000256" key="2">
    <source>
        <dbReference type="SAM" id="Coils"/>
    </source>
</evidence>
<dbReference type="PANTHER" id="PTHR47485">
    <property type="entry name" value="THYLAKOID LUMENAL 17.4 KDA PROTEIN, CHLOROPLASTIC"/>
    <property type="match status" value="1"/>
</dbReference>
<evidence type="ECO:0000256" key="1">
    <source>
        <dbReference type="ARBA" id="ARBA00022737"/>
    </source>
</evidence>
<reference evidence="3" key="1">
    <citation type="submission" date="2021-02" db="EMBL/GenBank/DDBJ databases">
        <authorList>
            <person name="Nowell W R."/>
        </authorList>
    </citation>
    <scope>NUCLEOTIDE SEQUENCE</scope>
</reference>
<comment type="caution">
    <text evidence="3">The sequence shown here is derived from an EMBL/GenBank/DDBJ whole genome shotgun (WGS) entry which is preliminary data.</text>
</comment>
<sequence>MAHEQREQDLNISALQRETDKLIAEERRITDNLNAERQRNMSLDQRQHELIVEQQRYEKQQEQRLEDAKLAAEQRAQDLKLAEEKRIADNQNAKAQRDNDLLIAERKQLADDVNAEKERNVSREIEEYRYQQANNKELDDLLLAHINDMGVLLENHNGSLTKNPTIAALARAKTLHVIRSVGVERSTRLLQFLFDAGQLTHSHDQESLDLSGAVLNRIDMSVTNDIVSMRNVSFVGVHMNEATFIGQDLSHWNFTDASLAYANFSDAFLDGTVFRRANLTGASFAQSNGKRCVFNTARLPKSTFYKATMGFANFYHADLTRANLEGSYLSGSTLAFASLIDAQMNDVYLLFANLSYANMLGAVCLEEKCQIHDALSLYHAILPNGTNGTVGHRPLSLLRNGRPVCAGGGSKDDHLVGWQILEGSVYTASNYDNQTCVFTHKGGTTASWASMSQKGDISMYKRLITNGHAMVSLKTHRGRYTRIKMNEIDEAGKVTSVLPSQELLSAPEMTVWEKNLRPTTVQIEVILMFQVSQVWELSWFEYIELTILLWLP</sequence>
<gene>
    <name evidence="4" type="ORF">OKA104_LOCUS18640</name>
    <name evidence="3" type="ORF">VCS650_LOCUS40174</name>
</gene>
<evidence type="ECO:0000313" key="3">
    <source>
        <dbReference type="EMBL" id="CAF1463406.1"/>
    </source>
</evidence>